<sequence>MPTTNPPPDDADLSPDDSVRPVSGAITHDLPPRERFAPPDLVDLRTAWARERDLATAPGYRHDRCDDQHGWLLDGGYDAVLEPVLGSNRMTGLGYYPLVAVDATVAAALLERLDEHHLATERQNAGPTLGTVLRAVVRHPDRVLAYGYVIGPSRCDERITVTTVLLRAERELWLERDHGAACECEELLDLAHELGVDDMQGPPEEITSWWGGRIVRDLADRGPDHQPGDRDDVREHWYRLWWD</sequence>
<dbReference type="Proteomes" id="UP001319870">
    <property type="component" value="Unassembled WGS sequence"/>
</dbReference>
<evidence type="ECO:0000256" key="1">
    <source>
        <dbReference type="SAM" id="MobiDB-lite"/>
    </source>
</evidence>
<dbReference type="EMBL" id="JAIXCQ010000001">
    <property type="protein sequence ID" value="MCA5891856.1"/>
    <property type="molecule type" value="Genomic_DNA"/>
</dbReference>
<comment type="caution">
    <text evidence="2">The sequence shown here is derived from an EMBL/GenBank/DDBJ whole genome shotgun (WGS) entry which is preliminary data.</text>
</comment>
<keyword evidence="3" id="KW-1185">Reference proteome</keyword>
<reference evidence="2 3" key="1">
    <citation type="submission" date="2021-09" db="EMBL/GenBank/DDBJ databases">
        <title>Isoptericola luteus sp. nov., a novel bacterium isolated from Harbin, the capital city of Heilongjiang province.</title>
        <authorList>
            <person name="Li J."/>
        </authorList>
    </citation>
    <scope>NUCLEOTIDE SEQUENCE [LARGE SCALE GENOMIC DNA]</scope>
    <source>
        <strain evidence="2 3">NEAU-Y5</strain>
    </source>
</reference>
<feature type="region of interest" description="Disordered" evidence="1">
    <location>
        <begin position="1"/>
        <end position="34"/>
    </location>
</feature>
<name>A0ABS7Z9X6_9MICO</name>
<evidence type="ECO:0000313" key="3">
    <source>
        <dbReference type="Proteomes" id="UP001319870"/>
    </source>
</evidence>
<accession>A0ABS7Z9X6</accession>
<dbReference type="RefSeq" id="WP_225563581.1">
    <property type="nucleotide sequence ID" value="NZ_JAIXCQ010000001.1"/>
</dbReference>
<organism evidence="2 3">
    <name type="scientific">Isoptericola luteus</name>
    <dbReference type="NCBI Taxonomy" id="2879484"/>
    <lineage>
        <taxon>Bacteria</taxon>
        <taxon>Bacillati</taxon>
        <taxon>Actinomycetota</taxon>
        <taxon>Actinomycetes</taxon>
        <taxon>Micrococcales</taxon>
        <taxon>Promicromonosporaceae</taxon>
        <taxon>Isoptericola</taxon>
    </lineage>
</organism>
<evidence type="ECO:0000313" key="2">
    <source>
        <dbReference type="EMBL" id="MCA5891856.1"/>
    </source>
</evidence>
<protein>
    <submittedName>
        <fullName evidence="2">Uncharacterized protein</fullName>
    </submittedName>
</protein>
<gene>
    <name evidence="2" type="ORF">LEP48_00635</name>
</gene>
<proteinExistence type="predicted"/>